<accession>A0ABY4YR86</accession>
<evidence type="ECO:0000313" key="1">
    <source>
        <dbReference type="EMBL" id="USQ79101.1"/>
    </source>
</evidence>
<evidence type="ECO:0000313" key="2">
    <source>
        <dbReference type="Proteomes" id="UP001056455"/>
    </source>
</evidence>
<dbReference type="Proteomes" id="UP001056455">
    <property type="component" value="Chromosome"/>
</dbReference>
<protein>
    <recommendedName>
        <fullName evidence="3">Sortase family protein</fullName>
    </recommendedName>
</protein>
<sequence length="222" mass="23724">MAQPLRWRLVTSLLVLVTVAAAVFAVVLYTRYEDSDAATSEAGFVSEDLAGNTVEWDVAPDVEASAVEDTGGRFVAPDVDLSVPLLSAQIADGIINPPSMTDAFVYREYGDLSAPDSGLVVIALHAVRSGAAPGNSFVDIDGDGEPQIRVKAGDPLEVDGHDYRVTDTEVLTKTAATQSTRLWEDWESRDGELVVVTCLQRPGQVGNSLENVVIYAERTSQA</sequence>
<dbReference type="RefSeq" id="WP_252592016.1">
    <property type="nucleotide sequence ID" value="NZ_CP099489.1"/>
</dbReference>
<reference evidence="1" key="1">
    <citation type="submission" date="2022-06" db="EMBL/GenBank/DDBJ databases">
        <title>Ornithinimicrobium HY1793.</title>
        <authorList>
            <person name="Huang Y."/>
        </authorList>
    </citation>
    <scope>NUCLEOTIDE SEQUENCE</scope>
    <source>
        <strain evidence="1">HY1793</strain>
    </source>
</reference>
<keyword evidence="2" id="KW-1185">Reference proteome</keyword>
<gene>
    <name evidence="1" type="ORF">NF556_15975</name>
</gene>
<evidence type="ECO:0008006" key="3">
    <source>
        <dbReference type="Google" id="ProtNLM"/>
    </source>
</evidence>
<organism evidence="1 2">
    <name type="scientific">Ornithinimicrobium faecis</name>
    <dbReference type="NCBI Taxonomy" id="2934158"/>
    <lineage>
        <taxon>Bacteria</taxon>
        <taxon>Bacillati</taxon>
        <taxon>Actinomycetota</taxon>
        <taxon>Actinomycetes</taxon>
        <taxon>Micrococcales</taxon>
        <taxon>Ornithinimicrobiaceae</taxon>
        <taxon>Ornithinimicrobium</taxon>
    </lineage>
</organism>
<name>A0ABY4YR86_9MICO</name>
<dbReference type="EMBL" id="CP099489">
    <property type="protein sequence ID" value="USQ79101.1"/>
    <property type="molecule type" value="Genomic_DNA"/>
</dbReference>
<proteinExistence type="predicted"/>